<dbReference type="PANTHER" id="PTHR43761:SF1">
    <property type="entry name" value="D-ISOMER SPECIFIC 2-HYDROXYACID DEHYDROGENASE CATALYTIC DOMAIN-CONTAINING PROTEIN-RELATED"/>
    <property type="match status" value="1"/>
</dbReference>
<dbReference type="Pfam" id="PF02826">
    <property type="entry name" value="2-Hacid_dh_C"/>
    <property type="match status" value="1"/>
</dbReference>
<evidence type="ECO:0000256" key="1">
    <source>
        <dbReference type="ARBA" id="ARBA00005854"/>
    </source>
</evidence>
<keyword evidence="3" id="KW-0520">NAD</keyword>
<comment type="similarity">
    <text evidence="1 4">Belongs to the D-isomer specific 2-hydroxyacid dehydrogenase family.</text>
</comment>
<reference evidence="7" key="1">
    <citation type="submission" date="2019-11" db="EMBL/GenBank/DDBJ databases">
        <authorList>
            <person name="Feng L."/>
        </authorList>
    </citation>
    <scope>NUCLEOTIDE SEQUENCE</scope>
    <source>
        <strain evidence="7">AundefinedLFYP135</strain>
    </source>
</reference>
<feature type="domain" description="D-isomer specific 2-hydroxyacid dehydrogenase catalytic" evidence="5">
    <location>
        <begin position="20"/>
        <end position="298"/>
    </location>
</feature>
<dbReference type="Gene3D" id="3.40.50.720">
    <property type="entry name" value="NAD(P)-binding Rossmann-like Domain"/>
    <property type="match status" value="2"/>
</dbReference>
<dbReference type="InterPro" id="IPR050418">
    <property type="entry name" value="D-iso_2-hydroxyacid_DH_PdxB"/>
</dbReference>
<dbReference type="GO" id="GO:0016616">
    <property type="term" value="F:oxidoreductase activity, acting on the CH-OH group of donors, NAD or NADP as acceptor"/>
    <property type="evidence" value="ECO:0007669"/>
    <property type="project" value="InterPro"/>
</dbReference>
<evidence type="ECO:0000256" key="4">
    <source>
        <dbReference type="RuleBase" id="RU003719"/>
    </source>
</evidence>
<dbReference type="SUPFAM" id="SSF51735">
    <property type="entry name" value="NAD(P)-binding Rossmann-fold domains"/>
    <property type="match status" value="1"/>
</dbReference>
<dbReference type="PANTHER" id="PTHR43761">
    <property type="entry name" value="D-ISOMER SPECIFIC 2-HYDROXYACID DEHYDROGENASE FAMILY PROTEIN (AFU_ORTHOLOGUE AFUA_1G13630)"/>
    <property type="match status" value="1"/>
</dbReference>
<dbReference type="InterPro" id="IPR006139">
    <property type="entry name" value="D-isomer_2_OHA_DH_cat_dom"/>
</dbReference>
<organism evidence="7">
    <name type="scientific">uncultured Anaerotruncus sp</name>
    <dbReference type="NCBI Taxonomy" id="905011"/>
    <lineage>
        <taxon>Bacteria</taxon>
        <taxon>Bacillati</taxon>
        <taxon>Bacillota</taxon>
        <taxon>Clostridia</taxon>
        <taxon>Eubacteriales</taxon>
        <taxon>Oscillospiraceae</taxon>
        <taxon>Anaerotruncus</taxon>
        <taxon>environmental samples</taxon>
    </lineage>
</organism>
<accession>A0A6N2RFE3</accession>
<feature type="domain" description="D-isomer specific 2-hydroxyacid dehydrogenase NAD-binding" evidence="6">
    <location>
        <begin position="128"/>
        <end position="241"/>
    </location>
</feature>
<dbReference type="InterPro" id="IPR006140">
    <property type="entry name" value="D-isomer_DH_NAD-bd"/>
</dbReference>
<dbReference type="GO" id="GO:0051287">
    <property type="term" value="F:NAD binding"/>
    <property type="evidence" value="ECO:0007669"/>
    <property type="project" value="InterPro"/>
</dbReference>
<keyword evidence="2 4" id="KW-0560">Oxidoreductase</keyword>
<protein>
    <submittedName>
        <fullName evidence="7">D-2-hydroxyisocaproate dehydrogenase</fullName>
        <ecNumber evidence="7">1.1.1.-</ecNumber>
    </submittedName>
</protein>
<evidence type="ECO:0000256" key="2">
    <source>
        <dbReference type="ARBA" id="ARBA00023002"/>
    </source>
</evidence>
<evidence type="ECO:0000313" key="7">
    <source>
        <dbReference type="EMBL" id="VYS79657.1"/>
    </source>
</evidence>
<dbReference type="SUPFAM" id="SSF52283">
    <property type="entry name" value="Formate/glycerate dehydrogenase catalytic domain-like"/>
    <property type="match status" value="1"/>
</dbReference>
<evidence type="ECO:0000259" key="6">
    <source>
        <dbReference type="Pfam" id="PF02826"/>
    </source>
</evidence>
<dbReference type="AlphaFoldDB" id="A0A6N2RFE3"/>
<dbReference type="EMBL" id="CACRSL010000003">
    <property type="protein sequence ID" value="VYS79657.1"/>
    <property type="molecule type" value="Genomic_DNA"/>
</dbReference>
<dbReference type="InterPro" id="IPR036291">
    <property type="entry name" value="NAD(P)-bd_dom_sf"/>
</dbReference>
<gene>
    <name evidence="7" type="ORF">AULFYP135_00406</name>
</gene>
<dbReference type="EC" id="1.1.1.-" evidence="7"/>
<proteinExistence type="inferred from homology"/>
<dbReference type="Pfam" id="PF00389">
    <property type="entry name" value="2-Hacid_dh"/>
    <property type="match status" value="1"/>
</dbReference>
<sequence length="298" mass="33404">MFQKTVVVDFTGMNDWAKDQLRALSREVVFYDDFPKDTAEVIRRIQDADCVMVSYNTLIPREAIEAAPNLRYIGMCCTLYNEKSANVDIAAARERGIVVTGIRDYGDVGVYEFAVASLVDLLHGFHGKQWRERPYELGGIKVAMLGMGTTGQLVAKALQFFGCSVRYYSRHPKPEAEAEGFSLCPLEEILPWAEVVVTQLPKKTALLGRREFQLLGDGKILFNMSIGPTFDLDAIKEWLRRPGNFYICEDVGILGTEGEWDGFDNVIYSPVCAGSSVQCTQRLSEKSIQNLLDFIKGK</sequence>
<evidence type="ECO:0000259" key="5">
    <source>
        <dbReference type="Pfam" id="PF00389"/>
    </source>
</evidence>
<name>A0A6N2RFE3_9FIRM</name>
<evidence type="ECO:0000256" key="3">
    <source>
        <dbReference type="ARBA" id="ARBA00023027"/>
    </source>
</evidence>